<dbReference type="RefSeq" id="WP_125697156.1">
    <property type="nucleotide sequence ID" value="NZ_JBHTOG010000013.1"/>
</dbReference>
<organism evidence="1 2">
    <name type="scientific">Lacticaseibacillus yichunensis</name>
    <dbReference type="NCBI Taxonomy" id="2486015"/>
    <lineage>
        <taxon>Bacteria</taxon>
        <taxon>Bacillati</taxon>
        <taxon>Bacillota</taxon>
        <taxon>Bacilli</taxon>
        <taxon>Lactobacillales</taxon>
        <taxon>Lactobacillaceae</taxon>
        <taxon>Lacticaseibacillus</taxon>
    </lineage>
</organism>
<gene>
    <name evidence="1" type="ORF">ACFQ47_03010</name>
</gene>
<reference evidence="2" key="1">
    <citation type="journal article" date="2019" name="Int. J. Syst. Evol. Microbiol.">
        <title>The Global Catalogue of Microorganisms (GCM) 10K type strain sequencing project: providing services to taxonomists for standard genome sequencing and annotation.</title>
        <authorList>
            <consortium name="The Broad Institute Genomics Platform"/>
            <consortium name="The Broad Institute Genome Sequencing Center for Infectious Disease"/>
            <person name="Wu L."/>
            <person name="Ma J."/>
        </authorList>
    </citation>
    <scope>NUCLEOTIDE SEQUENCE [LARGE SCALE GENOMIC DNA]</scope>
    <source>
        <strain evidence="2">CCM 8947</strain>
    </source>
</reference>
<dbReference type="EMBL" id="JBHTOG010000013">
    <property type="protein sequence ID" value="MFD1431657.1"/>
    <property type="molecule type" value="Genomic_DNA"/>
</dbReference>
<proteinExistence type="predicted"/>
<evidence type="ECO:0000313" key="1">
    <source>
        <dbReference type="EMBL" id="MFD1431657.1"/>
    </source>
</evidence>
<accession>A0ABW4CMT1</accession>
<comment type="caution">
    <text evidence="1">The sequence shown here is derived from an EMBL/GenBank/DDBJ whole genome shotgun (WGS) entry which is preliminary data.</text>
</comment>
<name>A0ABW4CMT1_9LACO</name>
<dbReference type="Proteomes" id="UP001597192">
    <property type="component" value="Unassembled WGS sequence"/>
</dbReference>
<protein>
    <submittedName>
        <fullName evidence="1">Uncharacterized protein</fullName>
    </submittedName>
</protein>
<sequence length="63" mass="7107">MRRRGSALIFAVAIFAVMTLAGAAIMAEMAQWRLNYQQRSQTLTVRLQSAWQTYWEDGASEGP</sequence>
<keyword evidence="2" id="KW-1185">Reference proteome</keyword>
<evidence type="ECO:0000313" key="2">
    <source>
        <dbReference type="Proteomes" id="UP001597192"/>
    </source>
</evidence>